<dbReference type="EMBL" id="JBBKTW010000009">
    <property type="protein sequence ID" value="MEN2991122.1"/>
    <property type="molecule type" value="Genomic_DNA"/>
</dbReference>
<protein>
    <submittedName>
        <fullName evidence="7">ABC transporter substrate-binding protein</fullName>
    </submittedName>
</protein>
<dbReference type="Gene3D" id="3.10.105.10">
    <property type="entry name" value="Dipeptide-binding Protein, Domain 3"/>
    <property type="match status" value="1"/>
</dbReference>
<accession>A0ABU9YQN9</accession>
<name>A0ABU9YQN9_9PROT</name>
<evidence type="ECO:0000259" key="6">
    <source>
        <dbReference type="Pfam" id="PF00496"/>
    </source>
</evidence>
<dbReference type="InterPro" id="IPR030678">
    <property type="entry name" value="Peptide/Ni-bd"/>
</dbReference>
<evidence type="ECO:0000256" key="1">
    <source>
        <dbReference type="ARBA" id="ARBA00004418"/>
    </source>
</evidence>
<comment type="subcellular location">
    <subcellularLocation>
        <location evidence="1">Periplasm</location>
    </subcellularLocation>
</comment>
<comment type="similarity">
    <text evidence="2">Belongs to the bacterial solute-binding protein 5 family.</text>
</comment>
<keyword evidence="8" id="KW-1185">Reference proteome</keyword>
<proteinExistence type="inferred from homology"/>
<reference evidence="7 8" key="1">
    <citation type="submission" date="2024-03" db="EMBL/GenBank/DDBJ databases">
        <title>High-quality draft genome sequencing of Tistrella sp. BH-R2-4.</title>
        <authorList>
            <person name="Dong C."/>
        </authorList>
    </citation>
    <scope>NUCLEOTIDE SEQUENCE [LARGE SCALE GENOMIC DNA]</scope>
    <source>
        <strain evidence="7 8">BH-R2-4</strain>
    </source>
</reference>
<keyword evidence="3" id="KW-0813">Transport</keyword>
<evidence type="ECO:0000256" key="4">
    <source>
        <dbReference type="ARBA" id="ARBA00022729"/>
    </source>
</evidence>
<dbReference type="CDD" id="cd08512">
    <property type="entry name" value="PBP2_NikA_DppA_OppA_like_7"/>
    <property type="match status" value="1"/>
</dbReference>
<evidence type="ECO:0000313" key="7">
    <source>
        <dbReference type="EMBL" id="MEN2991122.1"/>
    </source>
</evidence>
<feature type="signal peptide" evidence="5">
    <location>
        <begin position="1"/>
        <end position="34"/>
    </location>
</feature>
<dbReference type="InterPro" id="IPR039424">
    <property type="entry name" value="SBP_5"/>
</dbReference>
<evidence type="ECO:0000256" key="2">
    <source>
        <dbReference type="ARBA" id="ARBA00005695"/>
    </source>
</evidence>
<dbReference type="SUPFAM" id="SSF53850">
    <property type="entry name" value="Periplasmic binding protein-like II"/>
    <property type="match status" value="1"/>
</dbReference>
<dbReference type="Gene3D" id="3.90.76.10">
    <property type="entry name" value="Dipeptide-binding Protein, Domain 1"/>
    <property type="match status" value="1"/>
</dbReference>
<dbReference type="Gene3D" id="3.40.190.10">
    <property type="entry name" value="Periplasmic binding protein-like II"/>
    <property type="match status" value="1"/>
</dbReference>
<keyword evidence="4 5" id="KW-0732">Signal</keyword>
<evidence type="ECO:0000313" key="8">
    <source>
        <dbReference type="Proteomes" id="UP001413721"/>
    </source>
</evidence>
<comment type="caution">
    <text evidence="7">The sequence shown here is derived from an EMBL/GenBank/DDBJ whole genome shotgun (WGS) entry which is preliminary data.</text>
</comment>
<gene>
    <name evidence="7" type="ORF">WG926_22610</name>
</gene>
<dbReference type="Proteomes" id="UP001413721">
    <property type="component" value="Unassembled WGS sequence"/>
</dbReference>
<evidence type="ECO:0000256" key="3">
    <source>
        <dbReference type="ARBA" id="ARBA00022448"/>
    </source>
</evidence>
<feature type="domain" description="Solute-binding protein family 5" evidence="6">
    <location>
        <begin position="93"/>
        <end position="459"/>
    </location>
</feature>
<dbReference type="RefSeq" id="WP_345938347.1">
    <property type="nucleotide sequence ID" value="NZ_JBBKTW010000009.1"/>
</dbReference>
<organism evidence="7 8">
    <name type="scientific">Tistrella arctica</name>
    <dbReference type="NCBI Taxonomy" id="3133430"/>
    <lineage>
        <taxon>Bacteria</taxon>
        <taxon>Pseudomonadati</taxon>
        <taxon>Pseudomonadota</taxon>
        <taxon>Alphaproteobacteria</taxon>
        <taxon>Geminicoccales</taxon>
        <taxon>Geminicoccaceae</taxon>
        <taxon>Tistrella</taxon>
    </lineage>
</organism>
<dbReference type="InterPro" id="IPR000914">
    <property type="entry name" value="SBP_5_dom"/>
</dbReference>
<dbReference type="PANTHER" id="PTHR30290:SF10">
    <property type="entry name" value="PERIPLASMIC OLIGOPEPTIDE-BINDING PROTEIN-RELATED"/>
    <property type="match status" value="1"/>
</dbReference>
<feature type="chain" id="PRO_5045610151" evidence="5">
    <location>
        <begin position="35"/>
        <end position="542"/>
    </location>
</feature>
<dbReference type="Pfam" id="PF00496">
    <property type="entry name" value="SBP_bac_5"/>
    <property type="match status" value="1"/>
</dbReference>
<sequence length="542" mass="59839">MLHTRPRGRIRAHLFAAAASAALTLIGIAGAAQAQSREETLRVVTGGQVNSLDAGMQGITRDGFGLNWNIYDRLVSWDRKKFGDGYIYDFDKMKGELAENFTISDDGLTVTFNLRKDATFHDGSPITAEDVKWSLDRAVSLKGPGAQMGTGSLKSPDQFKIVDQHTIQVTLDKPDRLAVPNLAVVFPVILNSDVAKEHATAEDPWATEWLKENQASGGAYKVSSFKAGQQVVLDRFDDWKSGPLPYFKRIIVQTVPEASTRASLIERGDADLSIDLQSSDVLALKGRDVVKVVSIPQINAFQMIAFNTRMAPFDDPKVRQAVAYALPFDDMFTAALYRRGAPLWGAKWENGLPDTGKFPQRLPFSTNLDKAKALLAEAGHPGGFKTTFSFNVGSAATSEPIAALLKESLAKIGIDVTVEKVPDAQMGTLISEKKLPFFTESAIAWLPSADYFFRVFFQGETRWNYGSFVDEELAELTAKARYERDPAAYETAARRMVAIAAEKAPVVMLWQPALDAVMAKDIDGFTYWFHRQTDYRSLTRGK</sequence>
<evidence type="ECO:0000256" key="5">
    <source>
        <dbReference type="SAM" id="SignalP"/>
    </source>
</evidence>
<dbReference type="PIRSF" id="PIRSF002741">
    <property type="entry name" value="MppA"/>
    <property type="match status" value="1"/>
</dbReference>
<dbReference type="PANTHER" id="PTHR30290">
    <property type="entry name" value="PERIPLASMIC BINDING COMPONENT OF ABC TRANSPORTER"/>
    <property type="match status" value="1"/>
</dbReference>